<feature type="active site" evidence="3">
    <location>
        <position position="217"/>
    </location>
</feature>
<protein>
    <submittedName>
        <fullName evidence="6">Alpha/beta-hydrolase</fullName>
    </submittedName>
</protein>
<evidence type="ECO:0000256" key="3">
    <source>
        <dbReference type="PROSITE-ProRule" id="PRU10038"/>
    </source>
</evidence>
<dbReference type="PANTHER" id="PTHR48081">
    <property type="entry name" value="AB HYDROLASE SUPERFAMILY PROTEIN C4A8.06C"/>
    <property type="match status" value="1"/>
</dbReference>
<gene>
    <name evidence="6" type="ORF">EDD18DRAFT_1464020</name>
</gene>
<dbReference type="EMBL" id="JAUEPU010000019">
    <property type="protein sequence ID" value="KAK0495007.1"/>
    <property type="molecule type" value="Genomic_DNA"/>
</dbReference>
<keyword evidence="7" id="KW-1185">Reference proteome</keyword>
<dbReference type="InterPro" id="IPR013094">
    <property type="entry name" value="AB_hydrolase_3"/>
</dbReference>
<dbReference type="GO" id="GO:0016787">
    <property type="term" value="F:hydrolase activity"/>
    <property type="evidence" value="ECO:0007669"/>
    <property type="project" value="UniProtKB-KW"/>
</dbReference>
<feature type="transmembrane region" description="Helical" evidence="4">
    <location>
        <begin position="12"/>
        <end position="36"/>
    </location>
</feature>
<evidence type="ECO:0000256" key="1">
    <source>
        <dbReference type="ARBA" id="ARBA00010515"/>
    </source>
</evidence>
<dbReference type="SUPFAM" id="SSF53474">
    <property type="entry name" value="alpha/beta-Hydrolases"/>
    <property type="match status" value="1"/>
</dbReference>
<dbReference type="Gene3D" id="3.40.50.1820">
    <property type="entry name" value="alpha/beta hydrolase"/>
    <property type="match status" value="1"/>
</dbReference>
<dbReference type="Proteomes" id="UP001175228">
    <property type="component" value="Unassembled WGS sequence"/>
</dbReference>
<proteinExistence type="inferred from homology"/>
<keyword evidence="2" id="KW-0378">Hydrolase</keyword>
<dbReference type="PROSITE" id="PS01174">
    <property type="entry name" value="LIPASE_GDXG_SER"/>
    <property type="match status" value="1"/>
</dbReference>
<comment type="caution">
    <text evidence="6">The sequence shown here is derived from an EMBL/GenBank/DDBJ whole genome shotgun (WGS) entry which is preliminary data.</text>
</comment>
<feature type="domain" description="Alpha/beta hydrolase fold-3" evidence="5">
    <location>
        <begin position="131"/>
        <end position="365"/>
    </location>
</feature>
<evidence type="ECO:0000256" key="4">
    <source>
        <dbReference type="SAM" id="Phobius"/>
    </source>
</evidence>
<organism evidence="6 7">
    <name type="scientific">Armillaria luteobubalina</name>
    <dbReference type="NCBI Taxonomy" id="153913"/>
    <lineage>
        <taxon>Eukaryota</taxon>
        <taxon>Fungi</taxon>
        <taxon>Dikarya</taxon>
        <taxon>Basidiomycota</taxon>
        <taxon>Agaricomycotina</taxon>
        <taxon>Agaricomycetes</taxon>
        <taxon>Agaricomycetidae</taxon>
        <taxon>Agaricales</taxon>
        <taxon>Marasmiineae</taxon>
        <taxon>Physalacriaceae</taxon>
        <taxon>Armillaria</taxon>
    </lineage>
</organism>
<dbReference type="Pfam" id="PF07859">
    <property type="entry name" value="Abhydrolase_3"/>
    <property type="match status" value="1"/>
</dbReference>
<dbReference type="InterPro" id="IPR029058">
    <property type="entry name" value="AB_hydrolase_fold"/>
</dbReference>
<dbReference type="InterPro" id="IPR050300">
    <property type="entry name" value="GDXG_lipolytic_enzyme"/>
</dbReference>
<dbReference type="InterPro" id="IPR033140">
    <property type="entry name" value="Lipase_GDXG_put_SER_AS"/>
</dbReference>
<name>A0AA39Q2H1_9AGAR</name>
<comment type="similarity">
    <text evidence="1">Belongs to the 'GDXG' lipolytic enzyme family.</text>
</comment>
<dbReference type="PANTHER" id="PTHR48081:SF26">
    <property type="entry name" value="ALPHA_BETA HYDROLASE FOLD-3 DOMAIN-CONTAINING PROTEIN"/>
    <property type="match status" value="1"/>
</dbReference>
<evidence type="ECO:0000313" key="6">
    <source>
        <dbReference type="EMBL" id="KAK0495007.1"/>
    </source>
</evidence>
<evidence type="ECO:0000313" key="7">
    <source>
        <dbReference type="Proteomes" id="UP001175228"/>
    </source>
</evidence>
<keyword evidence="4" id="KW-0812">Transmembrane</keyword>
<keyword evidence="4" id="KW-0472">Membrane</keyword>
<reference evidence="6" key="1">
    <citation type="submission" date="2023-06" db="EMBL/GenBank/DDBJ databases">
        <authorList>
            <consortium name="Lawrence Berkeley National Laboratory"/>
            <person name="Ahrendt S."/>
            <person name="Sahu N."/>
            <person name="Indic B."/>
            <person name="Wong-Bajracharya J."/>
            <person name="Merenyi Z."/>
            <person name="Ke H.-M."/>
            <person name="Monk M."/>
            <person name="Kocsube S."/>
            <person name="Drula E."/>
            <person name="Lipzen A."/>
            <person name="Balint B."/>
            <person name="Henrissat B."/>
            <person name="Andreopoulos B."/>
            <person name="Martin F.M."/>
            <person name="Harder C.B."/>
            <person name="Rigling D."/>
            <person name="Ford K.L."/>
            <person name="Foster G.D."/>
            <person name="Pangilinan J."/>
            <person name="Papanicolaou A."/>
            <person name="Barry K."/>
            <person name="LaButti K."/>
            <person name="Viragh M."/>
            <person name="Koriabine M."/>
            <person name="Yan M."/>
            <person name="Riley R."/>
            <person name="Champramary S."/>
            <person name="Plett K.L."/>
            <person name="Tsai I.J."/>
            <person name="Slot J."/>
            <person name="Sipos G."/>
            <person name="Plett J."/>
            <person name="Nagy L.G."/>
            <person name="Grigoriev I.V."/>
        </authorList>
    </citation>
    <scope>NUCLEOTIDE SEQUENCE</scope>
    <source>
        <strain evidence="6">HWK02</strain>
    </source>
</reference>
<sequence length="394" mass="43773">MVFIFRNQPWKSLYILYFGITTLVLRLPVWVVLSLYKPTRMWSVRQTIYFKAIREYINTFFITGFPSLLTSHYDYTCSRIEACPQLVVGEIKEIARVNDVQSESTAGFWYTHKSFEGPMDRMAGDDEMIIYHIHGGAFVMCSASPADSMTPVLCEGLLRNCSSLSRIFSVEYRISSASPFPSKNPFPAALLDALAGYHHLVTVIGFKPQNIIISGDSAGGQIALNLGRYLSMYTSTTLPPPGGLLLISPSTDWGRTHDTGSPAESITKNADTDFGALFYQGYPTHAILGKMQSSEAERSAWISAASLRLPEPIGLFSGLPRICIVSGEAEIQLDSIRTLRDRLISDTEQSNVTYIESFGSSHCFVCFEAFEPERTAALTLIGKWVDGDERLTET</sequence>
<keyword evidence="4" id="KW-1133">Transmembrane helix</keyword>
<dbReference type="AlphaFoldDB" id="A0AA39Q2H1"/>
<evidence type="ECO:0000256" key="2">
    <source>
        <dbReference type="ARBA" id="ARBA00022801"/>
    </source>
</evidence>
<accession>A0AA39Q2H1</accession>
<evidence type="ECO:0000259" key="5">
    <source>
        <dbReference type="Pfam" id="PF07859"/>
    </source>
</evidence>